<dbReference type="Proteomes" id="UP001066276">
    <property type="component" value="Chromosome 8"/>
</dbReference>
<dbReference type="EMBL" id="JANPWB010000012">
    <property type="protein sequence ID" value="KAJ1116341.1"/>
    <property type="molecule type" value="Genomic_DNA"/>
</dbReference>
<accession>A0AAV7NK47</accession>
<evidence type="ECO:0000313" key="3">
    <source>
        <dbReference type="Proteomes" id="UP001066276"/>
    </source>
</evidence>
<dbReference type="AlphaFoldDB" id="A0AAV7NK47"/>
<keyword evidence="1" id="KW-0812">Transmembrane</keyword>
<feature type="transmembrane region" description="Helical" evidence="1">
    <location>
        <begin position="20"/>
        <end position="39"/>
    </location>
</feature>
<comment type="caution">
    <text evidence="2">The sequence shown here is derived from an EMBL/GenBank/DDBJ whole genome shotgun (WGS) entry which is preliminary data.</text>
</comment>
<protein>
    <submittedName>
        <fullName evidence="2">Uncharacterized protein</fullName>
    </submittedName>
</protein>
<keyword evidence="3" id="KW-1185">Reference proteome</keyword>
<keyword evidence="1" id="KW-0472">Membrane</keyword>
<gene>
    <name evidence="2" type="ORF">NDU88_004556</name>
</gene>
<organism evidence="2 3">
    <name type="scientific">Pleurodeles waltl</name>
    <name type="common">Iberian ribbed newt</name>
    <dbReference type="NCBI Taxonomy" id="8319"/>
    <lineage>
        <taxon>Eukaryota</taxon>
        <taxon>Metazoa</taxon>
        <taxon>Chordata</taxon>
        <taxon>Craniata</taxon>
        <taxon>Vertebrata</taxon>
        <taxon>Euteleostomi</taxon>
        <taxon>Amphibia</taxon>
        <taxon>Batrachia</taxon>
        <taxon>Caudata</taxon>
        <taxon>Salamandroidea</taxon>
        <taxon>Salamandridae</taxon>
        <taxon>Pleurodelinae</taxon>
        <taxon>Pleurodeles</taxon>
    </lineage>
</organism>
<evidence type="ECO:0000256" key="1">
    <source>
        <dbReference type="SAM" id="Phobius"/>
    </source>
</evidence>
<reference evidence="2" key="1">
    <citation type="journal article" date="2022" name="bioRxiv">
        <title>Sequencing and chromosome-scale assembly of the giantPleurodeles waltlgenome.</title>
        <authorList>
            <person name="Brown T."/>
            <person name="Elewa A."/>
            <person name="Iarovenko S."/>
            <person name="Subramanian E."/>
            <person name="Araus A.J."/>
            <person name="Petzold A."/>
            <person name="Susuki M."/>
            <person name="Suzuki K.-i.T."/>
            <person name="Hayashi T."/>
            <person name="Toyoda A."/>
            <person name="Oliveira C."/>
            <person name="Osipova E."/>
            <person name="Leigh N.D."/>
            <person name="Simon A."/>
            <person name="Yun M.H."/>
        </authorList>
    </citation>
    <scope>NUCLEOTIDE SEQUENCE</scope>
    <source>
        <strain evidence="2">20211129_DDA</strain>
        <tissue evidence="2">Liver</tissue>
    </source>
</reference>
<keyword evidence="1" id="KW-1133">Transmembrane helix</keyword>
<sequence length="97" mass="10278">MARARSADRRLRVGVWKFTLSLRVVVKAYLVVISFGGAYELVMGANGGFEGGEVGCRGFLSPYFLRLAAFALGVLEFGGEPWGVLDVAGGDVFSEGG</sequence>
<name>A0AAV7NK47_PLEWA</name>
<proteinExistence type="predicted"/>
<evidence type="ECO:0000313" key="2">
    <source>
        <dbReference type="EMBL" id="KAJ1116341.1"/>
    </source>
</evidence>